<protein>
    <submittedName>
        <fullName evidence="3">Cupin domain protein</fullName>
    </submittedName>
    <submittedName>
        <fullName evidence="4">Cupin domain-containing protein</fullName>
    </submittedName>
</protein>
<evidence type="ECO:0000259" key="2">
    <source>
        <dbReference type="Pfam" id="PF07883"/>
    </source>
</evidence>
<name>A0A071KT99_PSEAI</name>
<reference evidence="6" key="2">
    <citation type="submission" date="2015-06" db="EMBL/GenBank/DDBJ databases">
        <authorList>
            <person name="Radhakrishnan Rajesh"/>
            <person name="Underwood Anthony"/>
            <person name="Al-Shahib Ali"/>
        </authorList>
    </citation>
    <scope>NUCLEOTIDE SEQUENCE [LARGE SCALE GENOMIC DNA]</scope>
    <source>
        <strain evidence="6">P19_London_7_VIM_2_05_10</strain>
    </source>
</reference>
<reference evidence="5" key="5">
    <citation type="submission" date="2023-10" db="EMBL/GenBank/DDBJ databases">
        <title>Pathogen: clinical or host-associated sample.</title>
        <authorList>
            <person name="Hergert J."/>
            <person name="Casey R."/>
            <person name="Wagner J."/>
            <person name="Young E.L."/>
            <person name="Oakeson K.F."/>
        </authorList>
    </citation>
    <scope>NUCLEOTIDE SEQUENCE</scope>
    <source>
        <strain evidence="5">2021CK-01020</strain>
    </source>
</reference>
<dbReference type="InterPro" id="IPR013096">
    <property type="entry name" value="Cupin_2"/>
</dbReference>
<dbReference type="InterPro" id="IPR011051">
    <property type="entry name" value="RmlC_Cupin_sf"/>
</dbReference>
<feature type="domain" description="Cupin type-2" evidence="2">
    <location>
        <begin position="48"/>
        <end position="117"/>
    </location>
</feature>
<dbReference type="Gene3D" id="2.60.120.10">
    <property type="entry name" value="Jelly Rolls"/>
    <property type="match status" value="1"/>
</dbReference>
<dbReference type="PANTHER" id="PTHR38599:SF1">
    <property type="entry name" value="CUPIN DOMAIN PROTEIN (AFU_ORTHOLOGUE AFUA_3G13620)"/>
    <property type="match status" value="1"/>
</dbReference>
<reference evidence="4 7" key="3">
    <citation type="submission" date="2019-11" db="EMBL/GenBank/DDBJ databases">
        <title>Genomes of ocular Pseudomonas aeruginosa isolates.</title>
        <authorList>
            <person name="Khan M."/>
            <person name="Rice S.A."/>
            <person name="Willcox M.D.P."/>
            <person name="Stapleton F."/>
        </authorList>
    </citation>
    <scope>NUCLEOTIDE SEQUENCE [LARGE SCALE GENOMIC DNA]</scope>
    <source>
        <strain evidence="4 7">PA221</strain>
    </source>
</reference>
<dbReference type="EMBL" id="CP136986">
    <property type="protein sequence ID" value="WOS78438.1"/>
    <property type="molecule type" value="Genomic_DNA"/>
</dbReference>
<evidence type="ECO:0000313" key="3">
    <source>
        <dbReference type="EMBL" id="CRO27546.1"/>
    </source>
</evidence>
<proteinExistence type="predicted"/>
<sequence length="135" mass="14600">MKANRSIACLLLAALPTLASAHAAEKVETLRDQALAEIPGHRGLMLTVSFKPGQVSAPHVHPGSVFVYVLEGTVQTQLEGGPVETYTVGQSWYEPANVPHLLARNPDPMKPAKLLVWELLKEGDPILKPLERGAH</sequence>
<dbReference type="InterPro" id="IPR014710">
    <property type="entry name" value="RmlC-like_jellyroll"/>
</dbReference>
<reference evidence="3" key="1">
    <citation type="submission" date="2015-06" db="EMBL/GenBank/DDBJ databases">
        <authorList>
            <person name="Radhakrishnan R."/>
            <person name="Underwood A."/>
            <person name="Al-Shahib A."/>
        </authorList>
    </citation>
    <scope>NUCLEOTIDE SEQUENCE</scope>
    <source>
        <strain evidence="3">P19_London_7_VIM_2_05_10</strain>
    </source>
</reference>
<feature type="signal peptide" evidence="1">
    <location>
        <begin position="1"/>
        <end position="23"/>
    </location>
</feature>
<dbReference type="EMBL" id="WOAD01000005">
    <property type="protein sequence ID" value="MUI35226.1"/>
    <property type="molecule type" value="Genomic_DNA"/>
</dbReference>
<dbReference type="RefSeq" id="WP_003084212.1">
    <property type="nucleotide sequence ID" value="NZ_AP014622.1"/>
</dbReference>
<dbReference type="EMBL" id="CVVU01000055">
    <property type="protein sequence ID" value="CRO27546.1"/>
    <property type="molecule type" value="Genomic_DNA"/>
</dbReference>
<dbReference type="Proteomes" id="UP000433532">
    <property type="component" value="Unassembled WGS sequence"/>
</dbReference>
<dbReference type="KEGG" id="paeb:NCGM1900_0265"/>
<dbReference type="CDD" id="cd02234">
    <property type="entry name" value="cupin_BLR7677-like"/>
    <property type="match status" value="1"/>
</dbReference>
<dbReference type="Pfam" id="PF07883">
    <property type="entry name" value="Cupin_2"/>
    <property type="match status" value="1"/>
</dbReference>
<evidence type="ECO:0000313" key="6">
    <source>
        <dbReference type="Proteomes" id="UP000045039"/>
    </source>
</evidence>
<evidence type="ECO:0000313" key="7">
    <source>
        <dbReference type="Proteomes" id="UP000433532"/>
    </source>
</evidence>
<evidence type="ECO:0000313" key="5">
    <source>
        <dbReference type="EMBL" id="WOS78438.1"/>
    </source>
</evidence>
<evidence type="ECO:0000313" key="4">
    <source>
        <dbReference type="EMBL" id="MUI35226.1"/>
    </source>
</evidence>
<feature type="chain" id="PRO_5015027800" evidence="1">
    <location>
        <begin position="24"/>
        <end position="135"/>
    </location>
</feature>
<keyword evidence="1" id="KW-0732">Signal</keyword>
<dbReference type="PANTHER" id="PTHR38599">
    <property type="entry name" value="CUPIN DOMAIN PROTEIN (AFU_ORTHOLOGUE AFUA_3G13620)"/>
    <property type="match status" value="1"/>
</dbReference>
<dbReference type="AlphaFoldDB" id="A0A071KT99"/>
<dbReference type="Proteomes" id="UP001297540">
    <property type="component" value="Chromosome"/>
</dbReference>
<accession>A0A071KT99</accession>
<gene>
    <name evidence="4" type="ORF">GNQ48_09420</name>
    <name evidence="5" type="ORF">L4V69_04685</name>
    <name evidence="3" type="ORF">PAERUG_P19_London_7_VIM_2_05_10_01235</name>
</gene>
<dbReference type="SUPFAM" id="SSF51182">
    <property type="entry name" value="RmlC-like cupins"/>
    <property type="match status" value="1"/>
</dbReference>
<organism evidence="4 7">
    <name type="scientific">Pseudomonas aeruginosa</name>
    <dbReference type="NCBI Taxonomy" id="287"/>
    <lineage>
        <taxon>Bacteria</taxon>
        <taxon>Pseudomonadati</taxon>
        <taxon>Pseudomonadota</taxon>
        <taxon>Gammaproteobacteria</taxon>
        <taxon>Pseudomonadales</taxon>
        <taxon>Pseudomonadaceae</taxon>
        <taxon>Pseudomonas</taxon>
    </lineage>
</organism>
<reference evidence="5" key="4">
    <citation type="submission" date="2023-06" db="EMBL/GenBank/DDBJ databases">
        <authorList>
            <consortium name="Clinical and Environmental Microbiology Branch: Whole genome sequencing antimicrobial resistance pathogens in the healthcare setting"/>
        </authorList>
    </citation>
    <scope>NUCLEOTIDE SEQUENCE</scope>
    <source>
        <strain evidence="5">2021CK-01020</strain>
    </source>
</reference>
<accession>A0A1S1BWP0</accession>
<dbReference type="Proteomes" id="UP000045039">
    <property type="component" value="Unassembled WGS sequence"/>
</dbReference>
<evidence type="ECO:0000256" key="1">
    <source>
        <dbReference type="SAM" id="SignalP"/>
    </source>
</evidence>